<keyword evidence="1" id="KW-0472">Membrane</keyword>
<organism evidence="2 3">
    <name type="scientific">[Ruminococcus] torques</name>
    <dbReference type="NCBI Taxonomy" id="33039"/>
    <lineage>
        <taxon>Bacteria</taxon>
        <taxon>Bacillati</taxon>
        <taxon>Bacillota</taxon>
        <taxon>Clostridia</taxon>
        <taxon>Lachnospirales</taxon>
        <taxon>Lachnospiraceae</taxon>
        <taxon>Mediterraneibacter</taxon>
    </lineage>
</organism>
<name>A0A174ZSD1_9FIRM</name>
<gene>
    <name evidence="2" type="ORF">ERS852502_01627</name>
</gene>
<sequence>MLNSNISNESAQGFGEWLRESNYAFIYKTMAGIFNTVEPWIDEKIINEMLKDVTEIDRHITEFFLLGYAKDKKLLKKILGDRNLEFLCETGFASDVEGLIEPQGFVILPVDDLFLIVSLPSCYSNAKKRIFYSYFLVNLFQSLVIATFYTDLYMQIIIRFNHIKQCLIP</sequence>
<protein>
    <submittedName>
        <fullName evidence="2">Uncharacterized protein</fullName>
    </submittedName>
</protein>
<evidence type="ECO:0000313" key="2">
    <source>
        <dbReference type="EMBL" id="CUQ87759.1"/>
    </source>
</evidence>
<evidence type="ECO:0000256" key="1">
    <source>
        <dbReference type="SAM" id="Phobius"/>
    </source>
</evidence>
<keyword evidence="1" id="KW-0812">Transmembrane</keyword>
<dbReference type="AlphaFoldDB" id="A0A174ZSD1"/>
<dbReference type="EMBL" id="CZBX01000007">
    <property type="protein sequence ID" value="CUQ87759.1"/>
    <property type="molecule type" value="Genomic_DNA"/>
</dbReference>
<keyword evidence="1" id="KW-1133">Transmembrane helix</keyword>
<accession>A0A174ZSD1</accession>
<feature type="transmembrane region" description="Helical" evidence="1">
    <location>
        <begin position="131"/>
        <end position="154"/>
    </location>
</feature>
<reference evidence="2 3" key="1">
    <citation type="submission" date="2015-09" db="EMBL/GenBank/DDBJ databases">
        <authorList>
            <consortium name="Pathogen Informatics"/>
        </authorList>
    </citation>
    <scope>NUCLEOTIDE SEQUENCE [LARGE SCALE GENOMIC DNA]</scope>
    <source>
        <strain evidence="2 3">2789STDY5834889</strain>
    </source>
</reference>
<evidence type="ECO:0000313" key="3">
    <source>
        <dbReference type="Proteomes" id="UP000078383"/>
    </source>
</evidence>
<proteinExistence type="predicted"/>
<dbReference type="Proteomes" id="UP000078383">
    <property type="component" value="Unassembled WGS sequence"/>
</dbReference>